<evidence type="ECO:0000313" key="2">
    <source>
        <dbReference type="EMBL" id="SHF09488.1"/>
    </source>
</evidence>
<dbReference type="GeneID" id="90996679"/>
<organism evidence="2 3">
    <name type="scientific">Tissierella praeacuta DSM 18095</name>
    <dbReference type="NCBI Taxonomy" id="1123404"/>
    <lineage>
        <taxon>Bacteria</taxon>
        <taxon>Bacillati</taxon>
        <taxon>Bacillota</taxon>
        <taxon>Tissierellia</taxon>
        <taxon>Tissierellales</taxon>
        <taxon>Tissierellaceae</taxon>
        <taxon>Tissierella</taxon>
    </lineage>
</organism>
<name>A0A1M4YUU0_9FIRM</name>
<dbReference type="AlphaFoldDB" id="A0A1M4YUU0"/>
<keyword evidence="1" id="KW-0472">Membrane</keyword>
<sequence>MALVLLSILGGYIGIAIGAVLNNELYETLFLIVGILSPALITLERIYKEMTSKSD</sequence>
<reference evidence="3" key="1">
    <citation type="submission" date="2016-11" db="EMBL/GenBank/DDBJ databases">
        <authorList>
            <person name="Varghese N."/>
            <person name="Submissions S."/>
        </authorList>
    </citation>
    <scope>NUCLEOTIDE SEQUENCE [LARGE SCALE GENOMIC DNA]</scope>
    <source>
        <strain evidence="3">DSM 18095</strain>
    </source>
</reference>
<gene>
    <name evidence="2" type="ORF">SAMN02745784_02783</name>
</gene>
<evidence type="ECO:0000313" key="3">
    <source>
        <dbReference type="Proteomes" id="UP000184114"/>
    </source>
</evidence>
<dbReference type="EMBL" id="FQTY01000019">
    <property type="protein sequence ID" value="SHF09488.1"/>
    <property type="molecule type" value="Genomic_DNA"/>
</dbReference>
<dbReference type="RefSeq" id="WP_159429205.1">
    <property type="nucleotide sequence ID" value="NZ_FQTY01000019.1"/>
</dbReference>
<keyword evidence="1" id="KW-1133">Transmembrane helix</keyword>
<proteinExistence type="predicted"/>
<accession>A0A1M4YUU0</accession>
<keyword evidence="1" id="KW-0812">Transmembrane</keyword>
<dbReference type="Proteomes" id="UP000184114">
    <property type="component" value="Unassembled WGS sequence"/>
</dbReference>
<keyword evidence="3" id="KW-1185">Reference proteome</keyword>
<evidence type="ECO:0000256" key="1">
    <source>
        <dbReference type="SAM" id="Phobius"/>
    </source>
</evidence>
<feature type="transmembrane region" description="Helical" evidence="1">
    <location>
        <begin position="28"/>
        <end position="47"/>
    </location>
</feature>
<protein>
    <submittedName>
        <fullName evidence="2">Uncharacterized protein</fullName>
    </submittedName>
</protein>